<dbReference type="InterPro" id="IPR007118">
    <property type="entry name" value="Expan_Lol_pI"/>
</dbReference>
<accession>A0A835F005</accession>
<keyword evidence="5" id="KW-0472">Membrane</keyword>
<gene>
    <name evidence="11" type="ORF">HU200_021224</name>
</gene>
<evidence type="ECO:0000256" key="4">
    <source>
        <dbReference type="ARBA" id="ARBA00022729"/>
    </source>
</evidence>
<dbReference type="GO" id="GO:0016020">
    <property type="term" value="C:membrane"/>
    <property type="evidence" value="ECO:0007669"/>
    <property type="project" value="UniProtKB-SubCell"/>
</dbReference>
<keyword evidence="6" id="KW-0325">Glycoprotein</keyword>
<dbReference type="PANTHER" id="PTHR31867">
    <property type="entry name" value="EXPANSIN-A15"/>
    <property type="match status" value="1"/>
</dbReference>
<name>A0A835F005_9POAL</name>
<evidence type="ECO:0000256" key="1">
    <source>
        <dbReference type="ARBA" id="ARBA00005392"/>
    </source>
</evidence>
<evidence type="ECO:0000256" key="6">
    <source>
        <dbReference type="ARBA" id="ARBA00023180"/>
    </source>
</evidence>
<feature type="domain" description="Expansin-like CBD" evidence="10">
    <location>
        <begin position="207"/>
        <end position="261"/>
    </location>
</feature>
<dbReference type="InterPro" id="IPR036908">
    <property type="entry name" value="RlpA-like_sf"/>
</dbReference>
<comment type="function">
    <text evidence="8">Causes loosening and extension of plant cell walls by disrupting non-covalent bonding between cellulose microfibrils and matrix glucans. No enzymatic activity has been found.</text>
</comment>
<dbReference type="OrthoDB" id="5823761at2759"/>
<comment type="caution">
    <text evidence="11">The sequence shown here is derived from an EMBL/GenBank/DDBJ whole genome shotgun (WGS) entry which is preliminary data.</text>
</comment>
<dbReference type="InterPro" id="IPR036749">
    <property type="entry name" value="Expansin_CBD_sf"/>
</dbReference>
<dbReference type="Pfam" id="PF01357">
    <property type="entry name" value="Expansin_C"/>
    <property type="match status" value="1"/>
</dbReference>
<keyword evidence="4" id="KW-0732">Signal</keyword>
<dbReference type="Proteomes" id="UP000636709">
    <property type="component" value="Unassembled WGS sequence"/>
</dbReference>
<evidence type="ECO:0000256" key="3">
    <source>
        <dbReference type="ARBA" id="ARBA00022525"/>
    </source>
</evidence>
<evidence type="ECO:0000259" key="9">
    <source>
        <dbReference type="PROSITE" id="PS50842"/>
    </source>
</evidence>
<keyword evidence="2 8" id="KW-0134">Cell wall</keyword>
<keyword evidence="3 8" id="KW-0964">Secreted</keyword>
<evidence type="ECO:0000256" key="8">
    <source>
        <dbReference type="RuleBase" id="RU365023"/>
    </source>
</evidence>
<dbReference type="Pfam" id="PF03330">
    <property type="entry name" value="DPBB_1"/>
    <property type="match status" value="1"/>
</dbReference>
<comment type="subcellular location">
    <subcellularLocation>
        <location evidence="8">Secreted</location>
        <location evidence="8">Cell wall</location>
    </subcellularLocation>
    <subcellularLocation>
        <location evidence="8">Membrane</location>
        <topology evidence="8">Peripheral membrane protein</topology>
    </subcellularLocation>
</comment>
<dbReference type="SMART" id="SM00837">
    <property type="entry name" value="DPBB_1"/>
    <property type="match status" value="1"/>
</dbReference>
<dbReference type="InterPro" id="IPR009009">
    <property type="entry name" value="RlpA-like_DPBB"/>
</dbReference>
<dbReference type="CDD" id="cd22274">
    <property type="entry name" value="DPBB_EXPA_N"/>
    <property type="match status" value="1"/>
</dbReference>
<dbReference type="PRINTS" id="PR01226">
    <property type="entry name" value="EXPANSIN"/>
</dbReference>
<dbReference type="SUPFAM" id="SSF49590">
    <property type="entry name" value="PHL pollen allergen"/>
    <property type="match status" value="1"/>
</dbReference>
<dbReference type="PROSITE" id="PS50843">
    <property type="entry name" value="EXPANSIN_CBD"/>
    <property type="match status" value="1"/>
</dbReference>
<feature type="domain" description="Expansin-like EG45" evidence="9">
    <location>
        <begin position="85"/>
        <end position="197"/>
    </location>
</feature>
<evidence type="ECO:0000256" key="5">
    <source>
        <dbReference type="ARBA" id="ARBA00023136"/>
    </source>
</evidence>
<proteinExistence type="inferred from homology"/>
<comment type="similarity">
    <text evidence="1 8">Belongs to the expansin family. Expansin A subfamily.</text>
</comment>
<evidence type="ECO:0000256" key="7">
    <source>
        <dbReference type="ARBA" id="ARBA00023316"/>
    </source>
</evidence>
<evidence type="ECO:0000256" key="2">
    <source>
        <dbReference type="ARBA" id="ARBA00022512"/>
    </source>
</evidence>
<organism evidence="11 12">
    <name type="scientific">Digitaria exilis</name>
    <dbReference type="NCBI Taxonomy" id="1010633"/>
    <lineage>
        <taxon>Eukaryota</taxon>
        <taxon>Viridiplantae</taxon>
        <taxon>Streptophyta</taxon>
        <taxon>Embryophyta</taxon>
        <taxon>Tracheophyta</taxon>
        <taxon>Spermatophyta</taxon>
        <taxon>Magnoliopsida</taxon>
        <taxon>Liliopsida</taxon>
        <taxon>Poales</taxon>
        <taxon>Poaceae</taxon>
        <taxon>PACMAD clade</taxon>
        <taxon>Panicoideae</taxon>
        <taxon>Panicodae</taxon>
        <taxon>Paniceae</taxon>
        <taxon>Anthephorinae</taxon>
        <taxon>Digitaria</taxon>
    </lineage>
</organism>
<dbReference type="SUPFAM" id="SSF50685">
    <property type="entry name" value="Barwin-like endoglucanases"/>
    <property type="match status" value="1"/>
</dbReference>
<dbReference type="GO" id="GO:0009664">
    <property type="term" value="P:plant-type cell wall organization"/>
    <property type="evidence" value="ECO:0007669"/>
    <property type="project" value="InterPro"/>
</dbReference>
<dbReference type="AlphaFoldDB" id="A0A835F005"/>
<reference evidence="11" key="1">
    <citation type="submission" date="2020-07" db="EMBL/GenBank/DDBJ databases">
        <title>Genome sequence and genetic diversity analysis of an under-domesticated orphan crop, white fonio (Digitaria exilis).</title>
        <authorList>
            <person name="Bennetzen J.L."/>
            <person name="Chen S."/>
            <person name="Ma X."/>
            <person name="Wang X."/>
            <person name="Yssel A.E.J."/>
            <person name="Chaluvadi S.R."/>
            <person name="Johnson M."/>
            <person name="Gangashetty P."/>
            <person name="Hamidou F."/>
            <person name="Sanogo M.D."/>
            <person name="Zwaenepoel A."/>
            <person name="Wallace J."/>
            <person name="Van De Peer Y."/>
            <person name="Van Deynze A."/>
        </authorList>
    </citation>
    <scope>NUCLEOTIDE SEQUENCE</scope>
    <source>
        <tissue evidence="11">Leaves</tissue>
    </source>
</reference>
<keyword evidence="7 8" id="KW-0961">Cell wall biogenesis/degradation</keyword>
<keyword evidence="12" id="KW-1185">Reference proteome</keyword>
<evidence type="ECO:0000313" key="11">
    <source>
        <dbReference type="EMBL" id="KAF8724204.1"/>
    </source>
</evidence>
<dbReference type="PRINTS" id="PR01225">
    <property type="entry name" value="EXPANSNFAMLY"/>
</dbReference>
<dbReference type="InterPro" id="IPR007112">
    <property type="entry name" value="Expansin/allergen_DPBB_dom"/>
</dbReference>
<dbReference type="EMBL" id="JACEFO010001663">
    <property type="protein sequence ID" value="KAF8724204.1"/>
    <property type="molecule type" value="Genomic_DNA"/>
</dbReference>
<dbReference type="GO" id="GO:0005576">
    <property type="term" value="C:extracellular region"/>
    <property type="evidence" value="ECO:0007669"/>
    <property type="project" value="InterPro"/>
</dbReference>
<evidence type="ECO:0000259" key="10">
    <source>
        <dbReference type="PROSITE" id="PS50843"/>
    </source>
</evidence>
<dbReference type="InterPro" id="IPR002963">
    <property type="entry name" value="Expansin"/>
</dbReference>
<dbReference type="Gene3D" id="2.40.40.10">
    <property type="entry name" value="RlpA-like domain"/>
    <property type="match status" value="1"/>
</dbReference>
<dbReference type="InterPro" id="IPR007117">
    <property type="entry name" value="Expansin_CBD"/>
</dbReference>
<dbReference type="PROSITE" id="PS50842">
    <property type="entry name" value="EXPANSIN_EG45"/>
    <property type="match status" value="1"/>
</dbReference>
<protein>
    <recommendedName>
        <fullName evidence="8">Expansin</fullName>
    </recommendedName>
</protein>
<sequence length="322" mass="33569">MQWALAIHPSASSCHPVHSRCSKLSQQHSKPSGSHPPKTDLHMESLGLLALAIAAVLKLAGADSPWNGGARATFYGGDDASGTMGGACGYGNLYSAGYGTNTAALSTALFNNGKSCGACFELRCSGSGSCLSGGSILVTATNFCPPNYALANNNGGWCNPPQAHFDLAEPAFTKIAQSVAGVVPVQYRRVPCLRQGGIRFTISGHSYFVLVLITNIAGAGDVAAVSVKGSHHNWGANWQSSALLDRQALSFQVTGSDGRTLWTDLLRQPVLAASRPAATVQRVSSPEEGSVLKQLPRERQGVCLLRGRGSYGLPPKMGLGAF</sequence>
<evidence type="ECO:0000313" key="12">
    <source>
        <dbReference type="Proteomes" id="UP000636709"/>
    </source>
</evidence>
<dbReference type="Gene3D" id="2.60.40.760">
    <property type="entry name" value="Expansin, cellulose-binding-like domain"/>
    <property type="match status" value="1"/>
</dbReference>